<evidence type="ECO:0000256" key="1">
    <source>
        <dbReference type="SAM" id="SignalP"/>
    </source>
</evidence>
<feature type="chain" id="PRO_5015990002" evidence="1">
    <location>
        <begin position="24"/>
        <end position="61"/>
    </location>
</feature>
<sequence length="61" mass="6449">MAYKVKTGRLNLPCAGLSIFANAAYLPDCAAIDADIPNLTPPYGSGQQRRARIGALCVLQV</sequence>
<proteinExistence type="predicted"/>
<evidence type="ECO:0000313" key="2">
    <source>
        <dbReference type="EMBL" id="PZX40736.1"/>
    </source>
</evidence>
<accession>A0A2W7PZ85</accession>
<evidence type="ECO:0000313" key="3">
    <source>
        <dbReference type="Proteomes" id="UP000249364"/>
    </source>
</evidence>
<dbReference type="STRING" id="121821.GCA_001870675_02061"/>
<dbReference type="EMBL" id="QKZQ01000012">
    <property type="protein sequence ID" value="PZX40736.1"/>
    <property type="molecule type" value="Genomic_DNA"/>
</dbReference>
<gene>
    <name evidence="2" type="ORF">LY56_02619</name>
</gene>
<feature type="signal peptide" evidence="1">
    <location>
        <begin position="1"/>
        <end position="23"/>
    </location>
</feature>
<dbReference type="RefSeq" id="WP_071468782.1">
    <property type="nucleotide sequence ID" value="NZ_MEHT01000008.1"/>
</dbReference>
<name>A0A2W7PZ85_9RHOB</name>
<dbReference type="Proteomes" id="UP000249364">
    <property type="component" value="Unassembled WGS sequence"/>
</dbReference>
<protein>
    <submittedName>
        <fullName evidence="2">Uncharacterized protein</fullName>
    </submittedName>
</protein>
<comment type="caution">
    <text evidence="2">The sequence shown here is derived from an EMBL/GenBank/DDBJ whole genome shotgun (WGS) entry which is preliminary data.</text>
</comment>
<organism evidence="2 3">
    <name type="scientific">Roseinatronobacter thiooxidans</name>
    <dbReference type="NCBI Taxonomy" id="121821"/>
    <lineage>
        <taxon>Bacteria</taxon>
        <taxon>Pseudomonadati</taxon>
        <taxon>Pseudomonadota</taxon>
        <taxon>Alphaproteobacteria</taxon>
        <taxon>Rhodobacterales</taxon>
        <taxon>Paracoccaceae</taxon>
        <taxon>Roseinatronobacter</taxon>
    </lineage>
</organism>
<dbReference type="AlphaFoldDB" id="A0A2W7PZ85"/>
<keyword evidence="3" id="KW-1185">Reference proteome</keyword>
<keyword evidence="1" id="KW-0732">Signal</keyword>
<reference evidence="2 3" key="1">
    <citation type="submission" date="2018-06" db="EMBL/GenBank/DDBJ databases">
        <title>Genomic Encyclopedia of Archaeal and Bacterial Type Strains, Phase II (KMG-II): from individual species to whole genera.</title>
        <authorList>
            <person name="Goeker M."/>
        </authorList>
    </citation>
    <scope>NUCLEOTIDE SEQUENCE [LARGE SCALE GENOMIC DNA]</scope>
    <source>
        <strain evidence="2 3">DSM 13087</strain>
    </source>
</reference>